<proteinExistence type="predicted"/>
<dbReference type="OrthoDB" id="6242194at2759"/>
<name>A0A074ZIB1_OPIVI</name>
<dbReference type="RefSeq" id="XP_009170682.1">
    <property type="nucleotide sequence ID" value="XM_009172418.1"/>
</dbReference>
<dbReference type="GeneID" id="20321176"/>
<dbReference type="CTD" id="20321176"/>
<dbReference type="KEGG" id="ovi:T265_06997"/>
<organism evidence="1 2">
    <name type="scientific">Opisthorchis viverrini</name>
    <name type="common">Southeast Asian liver fluke</name>
    <dbReference type="NCBI Taxonomy" id="6198"/>
    <lineage>
        <taxon>Eukaryota</taxon>
        <taxon>Metazoa</taxon>
        <taxon>Spiralia</taxon>
        <taxon>Lophotrochozoa</taxon>
        <taxon>Platyhelminthes</taxon>
        <taxon>Trematoda</taxon>
        <taxon>Digenea</taxon>
        <taxon>Opisthorchiida</taxon>
        <taxon>Opisthorchiata</taxon>
        <taxon>Opisthorchiidae</taxon>
        <taxon>Opisthorchis</taxon>
    </lineage>
</organism>
<evidence type="ECO:0000313" key="1">
    <source>
        <dbReference type="EMBL" id="KER25537.1"/>
    </source>
</evidence>
<evidence type="ECO:0000313" key="2">
    <source>
        <dbReference type="Proteomes" id="UP000054324"/>
    </source>
</evidence>
<dbReference type="AlphaFoldDB" id="A0A074ZIB1"/>
<keyword evidence="2" id="KW-1185">Reference proteome</keyword>
<gene>
    <name evidence="1" type="ORF">T265_06997</name>
</gene>
<dbReference type="Proteomes" id="UP000054324">
    <property type="component" value="Unassembled WGS sequence"/>
</dbReference>
<protein>
    <submittedName>
        <fullName evidence="1">Uncharacterized protein</fullName>
    </submittedName>
</protein>
<accession>A0A074ZIB1</accession>
<dbReference type="EMBL" id="KL596773">
    <property type="protein sequence ID" value="KER25537.1"/>
    <property type="molecule type" value="Genomic_DNA"/>
</dbReference>
<sequence>MPVSIFQKKVSADFRIQQESGKTPCTIKKQVFWFEANVRKVKSSVMIFGDAEAMAGGDSVVGFALNPKTEKALKEWIPVNSRLFAVRLSGSIKFNAFC</sequence>
<reference evidence="1 2" key="1">
    <citation type="submission" date="2013-11" db="EMBL/GenBank/DDBJ databases">
        <title>Opisthorchis viverrini - life in the bile duct.</title>
        <authorList>
            <person name="Young N.D."/>
            <person name="Nagarajan N."/>
            <person name="Lin S.J."/>
            <person name="Korhonen P.K."/>
            <person name="Jex A.R."/>
            <person name="Hall R.S."/>
            <person name="Safavi-Hemami H."/>
            <person name="Kaewkong W."/>
            <person name="Bertrand D."/>
            <person name="Gao S."/>
            <person name="Seet Q."/>
            <person name="Wongkham S."/>
            <person name="Teh B.T."/>
            <person name="Wongkham C."/>
            <person name="Intapan P.M."/>
            <person name="Maleewong W."/>
            <person name="Yang X."/>
            <person name="Hu M."/>
            <person name="Wang Z."/>
            <person name="Hofmann A."/>
            <person name="Sternberg P.W."/>
            <person name="Tan P."/>
            <person name="Wang J."/>
            <person name="Gasser R.B."/>
        </authorList>
    </citation>
    <scope>NUCLEOTIDE SEQUENCE [LARGE SCALE GENOMIC DNA]</scope>
</reference>